<evidence type="ECO:0000256" key="2">
    <source>
        <dbReference type="ARBA" id="ARBA00022448"/>
    </source>
</evidence>
<feature type="transmembrane region" description="Helical" evidence="7">
    <location>
        <begin position="132"/>
        <end position="153"/>
    </location>
</feature>
<feature type="domain" description="ABC transmembrane type-1" evidence="9">
    <location>
        <begin position="95"/>
        <end position="308"/>
    </location>
</feature>
<keyword evidence="4 7" id="KW-0812">Transmembrane</keyword>
<keyword evidence="6 7" id="KW-0472">Membrane</keyword>
<dbReference type="InterPro" id="IPR035906">
    <property type="entry name" value="MetI-like_sf"/>
</dbReference>
<keyword evidence="11" id="KW-1185">Reference proteome</keyword>
<dbReference type="EMBL" id="JAGSOG010000172">
    <property type="protein sequence ID" value="MBR7836950.1"/>
    <property type="molecule type" value="Genomic_DNA"/>
</dbReference>
<evidence type="ECO:0000256" key="7">
    <source>
        <dbReference type="RuleBase" id="RU363032"/>
    </source>
</evidence>
<dbReference type="AlphaFoldDB" id="A0A941ESW8"/>
<feature type="transmembrane region" description="Helical" evidence="7">
    <location>
        <begin position="98"/>
        <end position="120"/>
    </location>
</feature>
<dbReference type="PANTHER" id="PTHR30193">
    <property type="entry name" value="ABC TRANSPORTER PERMEASE PROTEIN"/>
    <property type="match status" value="1"/>
</dbReference>
<dbReference type="RefSeq" id="WP_212531422.1">
    <property type="nucleotide sequence ID" value="NZ_JAGSOG010000172.1"/>
</dbReference>
<protein>
    <submittedName>
        <fullName evidence="10">Sugar ABC transporter permease</fullName>
    </submittedName>
</protein>
<dbReference type="GO" id="GO:0055085">
    <property type="term" value="P:transmembrane transport"/>
    <property type="evidence" value="ECO:0007669"/>
    <property type="project" value="InterPro"/>
</dbReference>
<feature type="transmembrane region" description="Helical" evidence="7">
    <location>
        <begin position="288"/>
        <end position="309"/>
    </location>
</feature>
<feature type="transmembrane region" description="Helical" evidence="7">
    <location>
        <begin position="179"/>
        <end position="204"/>
    </location>
</feature>
<keyword evidence="5 7" id="KW-1133">Transmembrane helix</keyword>
<accession>A0A941ESW8</accession>
<keyword evidence="2 7" id="KW-0813">Transport</keyword>
<evidence type="ECO:0000256" key="1">
    <source>
        <dbReference type="ARBA" id="ARBA00004651"/>
    </source>
</evidence>
<comment type="caution">
    <text evidence="10">The sequence shown here is derived from an EMBL/GenBank/DDBJ whole genome shotgun (WGS) entry which is preliminary data.</text>
</comment>
<comment type="similarity">
    <text evidence="7">Belongs to the binding-protein-dependent transport system permease family.</text>
</comment>
<dbReference type="GO" id="GO:0005886">
    <property type="term" value="C:plasma membrane"/>
    <property type="evidence" value="ECO:0007669"/>
    <property type="project" value="UniProtKB-SubCell"/>
</dbReference>
<dbReference type="InterPro" id="IPR000515">
    <property type="entry name" value="MetI-like"/>
</dbReference>
<evidence type="ECO:0000256" key="4">
    <source>
        <dbReference type="ARBA" id="ARBA00022692"/>
    </source>
</evidence>
<feature type="transmembrane region" description="Helical" evidence="7">
    <location>
        <begin position="233"/>
        <end position="253"/>
    </location>
</feature>
<evidence type="ECO:0000259" key="9">
    <source>
        <dbReference type="PROSITE" id="PS50928"/>
    </source>
</evidence>
<dbReference type="InterPro" id="IPR051393">
    <property type="entry name" value="ABC_transporter_permease"/>
</dbReference>
<dbReference type="PROSITE" id="PS50928">
    <property type="entry name" value="ABC_TM1"/>
    <property type="match status" value="1"/>
</dbReference>
<keyword evidence="3" id="KW-1003">Cell membrane</keyword>
<dbReference type="SUPFAM" id="SSF161098">
    <property type="entry name" value="MetI-like"/>
    <property type="match status" value="1"/>
</dbReference>
<evidence type="ECO:0000256" key="8">
    <source>
        <dbReference type="SAM" id="MobiDB-lite"/>
    </source>
</evidence>
<evidence type="ECO:0000313" key="11">
    <source>
        <dbReference type="Proteomes" id="UP000675781"/>
    </source>
</evidence>
<gene>
    <name evidence="10" type="ORF">KDL01_26975</name>
</gene>
<evidence type="ECO:0000256" key="6">
    <source>
        <dbReference type="ARBA" id="ARBA00023136"/>
    </source>
</evidence>
<organism evidence="10 11">
    <name type="scientific">Actinospica durhamensis</name>
    <dbReference type="NCBI Taxonomy" id="1508375"/>
    <lineage>
        <taxon>Bacteria</taxon>
        <taxon>Bacillati</taxon>
        <taxon>Actinomycetota</taxon>
        <taxon>Actinomycetes</taxon>
        <taxon>Catenulisporales</taxon>
        <taxon>Actinospicaceae</taxon>
        <taxon>Actinospica</taxon>
    </lineage>
</organism>
<evidence type="ECO:0000256" key="5">
    <source>
        <dbReference type="ARBA" id="ARBA00022989"/>
    </source>
</evidence>
<proteinExistence type="inferred from homology"/>
<dbReference type="CDD" id="cd06261">
    <property type="entry name" value="TM_PBP2"/>
    <property type="match status" value="1"/>
</dbReference>
<feature type="compositionally biased region" description="Low complexity" evidence="8">
    <location>
        <begin position="1"/>
        <end position="20"/>
    </location>
</feature>
<reference evidence="10" key="1">
    <citation type="submission" date="2021-04" db="EMBL/GenBank/DDBJ databases">
        <title>Genome based classification of Actinospica acidithermotolerans sp. nov., an actinobacterium isolated from an Indonesian hot spring.</title>
        <authorList>
            <person name="Kusuma A.B."/>
            <person name="Putra K.E."/>
            <person name="Nafisah S."/>
            <person name="Loh J."/>
            <person name="Nouioui I."/>
            <person name="Goodfellow M."/>
        </authorList>
    </citation>
    <scope>NUCLEOTIDE SEQUENCE</scope>
    <source>
        <strain evidence="10">CSCA 57</strain>
    </source>
</reference>
<name>A0A941ESW8_9ACTN</name>
<dbReference type="Gene3D" id="1.10.3720.10">
    <property type="entry name" value="MetI-like"/>
    <property type="match status" value="1"/>
</dbReference>
<sequence length="319" mass="34053">MATLTSAARRPSTRTAAGRGPRTRKGHGGRAAAVLLSPFFLLFACVTLIPIGYALYISLFRTERSGLGFGGSSTVFTGLGNYAKLLGDSVFRAGFAHVAIYGLIYIPVMMGMALAGALLLDSTLARASRFFQLVYFLPSQVPGVLAALAWLYLYTPHVSPLMNWLGDLGADPNMNHALWLFPAMANVAVWQFTGYNIVIFFAALKAIPQEVAEAALVDGASELRTALSIKLPLIGPAATFAGLMTMVGVLQLFTEPLVMQEIAPGVIGGQWTPNLYNYNAAFLDQDTASAAAGSILLAVAAALLSFLVMRLTRRWRDAA</sequence>
<evidence type="ECO:0000256" key="3">
    <source>
        <dbReference type="ARBA" id="ARBA00022475"/>
    </source>
</evidence>
<comment type="subcellular location">
    <subcellularLocation>
        <location evidence="1 7">Cell membrane</location>
        <topology evidence="1 7">Multi-pass membrane protein</topology>
    </subcellularLocation>
</comment>
<dbReference type="Proteomes" id="UP000675781">
    <property type="component" value="Unassembled WGS sequence"/>
</dbReference>
<evidence type="ECO:0000313" key="10">
    <source>
        <dbReference type="EMBL" id="MBR7836950.1"/>
    </source>
</evidence>
<dbReference type="PANTHER" id="PTHR30193:SF41">
    <property type="entry name" value="DIACETYLCHITOBIOSE UPTAKE SYSTEM PERMEASE PROTEIN NGCF"/>
    <property type="match status" value="1"/>
</dbReference>
<feature type="transmembrane region" description="Helical" evidence="7">
    <location>
        <begin position="32"/>
        <end position="56"/>
    </location>
</feature>
<dbReference type="Pfam" id="PF00528">
    <property type="entry name" value="BPD_transp_1"/>
    <property type="match status" value="1"/>
</dbReference>
<feature type="region of interest" description="Disordered" evidence="8">
    <location>
        <begin position="1"/>
        <end position="26"/>
    </location>
</feature>